<protein>
    <submittedName>
        <fullName evidence="1">Uncharacterized protein</fullName>
    </submittedName>
</protein>
<proteinExistence type="predicted"/>
<evidence type="ECO:0000313" key="2">
    <source>
        <dbReference type="Proteomes" id="UP001195483"/>
    </source>
</evidence>
<name>A0AAE0SA00_9BIVA</name>
<dbReference type="EMBL" id="JAEAOA010000355">
    <property type="protein sequence ID" value="KAK3587545.1"/>
    <property type="molecule type" value="Genomic_DNA"/>
</dbReference>
<sequence>MATWSVKEETREKLSTAILHQNTTYDLKVYDQSFGYGDLWGLHQKRKKGIASTMQVKWKGPCIVKSIMDVTYIIARNKLTPQDCSIQSIEITFGGDKTEDEEEISPCHKAQRSELETWLRAFRQHKETNMIIISMGIQR</sequence>
<comment type="caution">
    <text evidence="1">The sequence shown here is derived from an EMBL/GenBank/DDBJ whole genome shotgun (WGS) entry which is preliminary data.</text>
</comment>
<dbReference type="Proteomes" id="UP001195483">
    <property type="component" value="Unassembled WGS sequence"/>
</dbReference>
<accession>A0AAE0SA00</accession>
<dbReference type="AlphaFoldDB" id="A0AAE0SA00"/>
<evidence type="ECO:0000313" key="1">
    <source>
        <dbReference type="EMBL" id="KAK3587545.1"/>
    </source>
</evidence>
<reference evidence="1" key="3">
    <citation type="submission" date="2023-05" db="EMBL/GenBank/DDBJ databases">
        <authorList>
            <person name="Smith C.H."/>
        </authorList>
    </citation>
    <scope>NUCLEOTIDE SEQUENCE</scope>
    <source>
        <strain evidence="1">CHS0354</strain>
        <tissue evidence="1">Mantle</tissue>
    </source>
</reference>
<keyword evidence="2" id="KW-1185">Reference proteome</keyword>
<reference evidence="1" key="1">
    <citation type="journal article" date="2021" name="Genome Biol. Evol.">
        <title>A High-Quality Reference Genome for a Parasitic Bivalve with Doubly Uniparental Inheritance (Bivalvia: Unionida).</title>
        <authorList>
            <person name="Smith C.H."/>
        </authorList>
    </citation>
    <scope>NUCLEOTIDE SEQUENCE</scope>
    <source>
        <strain evidence="1">CHS0354</strain>
    </source>
</reference>
<reference evidence="1" key="2">
    <citation type="journal article" date="2021" name="Genome Biol. Evol.">
        <title>Developing a high-quality reference genome for a parasitic bivalve with doubly uniparental inheritance (Bivalvia: Unionida).</title>
        <authorList>
            <person name="Smith C.H."/>
        </authorList>
    </citation>
    <scope>NUCLEOTIDE SEQUENCE</scope>
    <source>
        <strain evidence="1">CHS0354</strain>
        <tissue evidence="1">Mantle</tissue>
    </source>
</reference>
<organism evidence="1 2">
    <name type="scientific">Potamilus streckersoni</name>
    <dbReference type="NCBI Taxonomy" id="2493646"/>
    <lineage>
        <taxon>Eukaryota</taxon>
        <taxon>Metazoa</taxon>
        <taxon>Spiralia</taxon>
        <taxon>Lophotrochozoa</taxon>
        <taxon>Mollusca</taxon>
        <taxon>Bivalvia</taxon>
        <taxon>Autobranchia</taxon>
        <taxon>Heteroconchia</taxon>
        <taxon>Palaeoheterodonta</taxon>
        <taxon>Unionida</taxon>
        <taxon>Unionoidea</taxon>
        <taxon>Unionidae</taxon>
        <taxon>Ambleminae</taxon>
        <taxon>Lampsilini</taxon>
        <taxon>Potamilus</taxon>
    </lineage>
</organism>
<gene>
    <name evidence="1" type="ORF">CHS0354_004832</name>
</gene>